<accession>Q559V9</accession>
<organism evidence="5 6">
    <name type="scientific">Dictyostelium discoideum</name>
    <name type="common">Social amoeba</name>
    <dbReference type="NCBI Taxonomy" id="44689"/>
    <lineage>
        <taxon>Eukaryota</taxon>
        <taxon>Amoebozoa</taxon>
        <taxon>Evosea</taxon>
        <taxon>Eumycetozoa</taxon>
        <taxon>Dictyostelia</taxon>
        <taxon>Dictyosteliales</taxon>
        <taxon>Dictyosteliaceae</taxon>
        <taxon>Dictyostelium</taxon>
    </lineage>
</organism>
<dbReference type="Proteomes" id="UP000002195">
    <property type="component" value="Unassembled WGS sequence"/>
</dbReference>
<keyword evidence="1" id="KW-0677">Repeat</keyword>
<evidence type="ECO:0000313" key="6">
    <source>
        <dbReference type="Proteomes" id="UP000002195"/>
    </source>
</evidence>
<dbReference type="eggNOG" id="KOG1764">
    <property type="taxonomic scope" value="Eukaryota"/>
</dbReference>
<dbReference type="PANTHER" id="PTHR13780:SF36">
    <property type="entry name" value="CBS DOMAIN-CONTAINING PROTEIN"/>
    <property type="match status" value="1"/>
</dbReference>
<evidence type="ECO:0000313" key="5">
    <source>
        <dbReference type="EMBL" id="EAL71242.1"/>
    </source>
</evidence>
<keyword evidence="2 3" id="KW-0129">CBS domain</keyword>
<dbReference type="InParanoid" id="Q75JW4"/>
<dbReference type="SMR" id="Q75JW4"/>
<dbReference type="SMART" id="SM00116">
    <property type="entry name" value="CBS"/>
    <property type="match status" value="4"/>
</dbReference>
<dbReference type="InterPro" id="IPR046342">
    <property type="entry name" value="CBS_dom_sf"/>
</dbReference>
<dbReference type="PANTHER" id="PTHR13780">
    <property type="entry name" value="AMP-ACTIVATED PROTEIN KINASE, GAMMA REGULATORY SUBUNIT"/>
    <property type="match status" value="1"/>
</dbReference>
<gene>
    <name evidence="5" type="ORF">DDB_G0272180</name>
</gene>
<evidence type="ECO:0000256" key="2">
    <source>
        <dbReference type="ARBA" id="ARBA00023122"/>
    </source>
</evidence>
<dbReference type="InterPro" id="IPR050511">
    <property type="entry name" value="AMPK_gamma/SDS23_families"/>
</dbReference>
<dbReference type="HOGENOM" id="CLU_680411_0_0_1"/>
<dbReference type="PaxDb" id="44689-DDB0168739"/>
<evidence type="ECO:0000259" key="4">
    <source>
        <dbReference type="PROSITE" id="PS51371"/>
    </source>
</evidence>
<dbReference type="SUPFAM" id="SSF54631">
    <property type="entry name" value="CBS-domain pair"/>
    <property type="match status" value="2"/>
</dbReference>
<proteinExistence type="predicted"/>
<dbReference type="KEGG" id="ddi:DDB_G0272180"/>
<dbReference type="OMA" id="TDIMKVI"/>
<sequence>MTEDYIRLFSQTAIADLDKNTMVSIKKSEDVEKLLSVLYENSLSSLPVIDGEGKRVIGFVDTNDVLSLLAKLKLSSDSSDDDIRLYSIGFLNSNVNNIMDEKKKDQFVVVLEEQSLFEVLKLYANGVHRLALLTVFSDIENIVSQSNVIKFLNNNLSVLGQLGDTTIGSSLIKPFLPSKESLITTKSSTLTIDSFKIMNTHKCSAIPVLEDSTNKIIGTLSVNDLYGINQSTIKLLLNPTGEFINLDNSKIKSNKNKPNHQIVLKLNNTFKEAIQIISNNKVHRIWIVDDNNIPISLISLTDICKIIVEAPYLLEDQQTNNNQRNSDNSTTNQNK</sequence>
<dbReference type="EMBL" id="AAFI02000008">
    <property type="protein sequence ID" value="EAL71242.1"/>
    <property type="molecule type" value="Genomic_DNA"/>
</dbReference>
<dbReference type="PhylomeDB" id="Q75JW4"/>
<accession>Q75JW4</accession>
<evidence type="ECO:0000256" key="1">
    <source>
        <dbReference type="ARBA" id="ARBA00022737"/>
    </source>
</evidence>
<dbReference type="dictyBase" id="DDB_G0272180"/>
<dbReference type="AlphaFoldDB" id="Q75JW4"/>
<protein>
    <recommendedName>
        <fullName evidence="4">CBS domain-containing protein</fullName>
    </recommendedName>
</protein>
<evidence type="ECO:0000256" key="3">
    <source>
        <dbReference type="PROSITE-ProRule" id="PRU00703"/>
    </source>
</evidence>
<dbReference type="Pfam" id="PF00571">
    <property type="entry name" value="CBS"/>
    <property type="match status" value="3"/>
</dbReference>
<dbReference type="InterPro" id="IPR000644">
    <property type="entry name" value="CBS_dom"/>
</dbReference>
<name>Q75JW4_DICDI</name>
<keyword evidence="6" id="KW-1185">Reference proteome</keyword>
<feature type="domain" description="CBS" evidence="4">
    <location>
        <begin position="177"/>
        <end position="235"/>
    </location>
</feature>
<reference evidence="5 6" key="1">
    <citation type="journal article" date="2005" name="Nature">
        <title>The genome of the social amoeba Dictyostelium discoideum.</title>
        <authorList>
            <consortium name="The Dictyostelium discoideum Sequencing Consortium"/>
            <person name="Eichinger L."/>
            <person name="Pachebat J.A."/>
            <person name="Glockner G."/>
            <person name="Rajandream M.A."/>
            <person name="Sucgang R."/>
            <person name="Berriman M."/>
            <person name="Song J."/>
            <person name="Olsen R."/>
            <person name="Szafranski K."/>
            <person name="Xu Q."/>
            <person name="Tunggal B."/>
            <person name="Kummerfeld S."/>
            <person name="Madera M."/>
            <person name="Konfortov B.A."/>
            <person name="Rivero F."/>
            <person name="Bankier A.T."/>
            <person name="Lehmann R."/>
            <person name="Hamlin N."/>
            <person name="Davies R."/>
            <person name="Gaudet P."/>
            <person name="Fey P."/>
            <person name="Pilcher K."/>
            <person name="Chen G."/>
            <person name="Saunders D."/>
            <person name="Sodergren E."/>
            <person name="Davis P."/>
            <person name="Kerhornou A."/>
            <person name="Nie X."/>
            <person name="Hall N."/>
            <person name="Anjard C."/>
            <person name="Hemphill L."/>
            <person name="Bason N."/>
            <person name="Farbrother P."/>
            <person name="Desany B."/>
            <person name="Just E."/>
            <person name="Morio T."/>
            <person name="Rost R."/>
            <person name="Churcher C."/>
            <person name="Cooper J."/>
            <person name="Haydock S."/>
            <person name="van Driessche N."/>
            <person name="Cronin A."/>
            <person name="Goodhead I."/>
            <person name="Muzny D."/>
            <person name="Mourier T."/>
            <person name="Pain A."/>
            <person name="Lu M."/>
            <person name="Harper D."/>
            <person name="Lindsay R."/>
            <person name="Hauser H."/>
            <person name="James K."/>
            <person name="Quiles M."/>
            <person name="Madan Babu M."/>
            <person name="Saito T."/>
            <person name="Buchrieser C."/>
            <person name="Wardroper A."/>
            <person name="Felder M."/>
            <person name="Thangavelu M."/>
            <person name="Johnson D."/>
            <person name="Knights A."/>
            <person name="Loulseged H."/>
            <person name="Mungall K."/>
            <person name="Oliver K."/>
            <person name="Price C."/>
            <person name="Quail M.A."/>
            <person name="Urushihara H."/>
            <person name="Hernandez J."/>
            <person name="Rabbinowitsch E."/>
            <person name="Steffen D."/>
            <person name="Sanders M."/>
            <person name="Ma J."/>
            <person name="Kohara Y."/>
            <person name="Sharp S."/>
            <person name="Simmonds M."/>
            <person name="Spiegler S."/>
            <person name="Tivey A."/>
            <person name="Sugano S."/>
            <person name="White B."/>
            <person name="Walker D."/>
            <person name="Woodward J."/>
            <person name="Winckler T."/>
            <person name="Tanaka Y."/>
            <person name="Shaulsky G."/>
            <person name="Schleicher M."/>
            <person name="Weinstock G."/>
            <person name="Rosenthal A."/>
            <person name="Cox E.C."/>
            <person name="Chisholm R.L."/>
            <person name="Gibbs R."/>
            <person name="Loomis W.F."/>
            <person name="Platzer M."/>
            <person name="Kay R.R."/>
            <person name="Williams J."/>
            <person name="Dear P.H."/>
            <person name="Noegel A.A."/>
            <person name="Barrell B."/>
            <person name="Kuspa A."/>
        </authorList>
    </citation>
    <scope>NUCLEOTIDE SEQUENCE [LARGE SCALE GENOMIC DNA]</scope>
    <source>
        <strain evidence="5 6">AX4</strain>
    </source>
</reference>
<feature type="domain" description="CBS" evidence="4">
    <location>
        <begin position="17"/>
        <end position="76"/>
    </location>
</feature>
<dbReference type="VEuPathDB" id="AmoebaDB:DDB_G0272180"/>
<dbReference type="Gene3D" id="3.10.580.10">
    <property type="entry name" value="CBS-domain"/>
    <property type="match status" value="2"/>
</dbReference>
<dbReference type="STRING" id="44689.Q75JW4"/>
<dbReference type="PROSITE" id="PS51371">
    <property type="entry name" value="CBS"/>
    <property type="match status" value="3"/>
</dbReference>
<feature type="domain" description="CBS" evidence="4">
    <location>
        <begin position="256"/>
        <end position="315"/>
    </location>
</feature>
<dbReference type="RefSeq" id="XP_645225.1">
    <property type="nucleotide sequence ID" value="XM_640133.1"/>
</dbReference>
<dbReference type="GeneID" id="8618395"/>
<comment type="caution">
    <text evidence="5">The sequence shown here is derived from an EMBL/GenBank/DDBJ whole genome shotgun (WGS) entry which is preliminary data.</text>
</comment>
<dbReference type="CDD" id="cd02205">
    <property type="entry name" value="CBS_pair_SF"/>
    <property type="match status" value="1"/>
</dbReference>